<dbReference type="eggNOG" id="ENOG502RMY9">
    <property type="taxonomic scope" value="Eukaryota"/>
</dbReference>
<dbReference type="GeneID" id="8306825"/>
<dbReference type="Pfam" id="PF00069">
    <property type="entry name" value="Pkinase"/>
    <property type="match status" value="1"/>
</dbReference>
<dbReference type="SUPFAM" id="SSF56112">
    <property type="entry name" value="Protein kinase-like (PK-like)"/>
    <property type="match status" value="1"/>
</dbReference>
<feature type="domain" description="Protein kinase" evidence="5">
    <location>
        <begin position="116"/>
        <end position="404"/>
    </location>
</feature>
<dbReference type="GO" id="GO:0004674">
    <property type="term" value="F:protein serine/threonine kinase activity"/>
    <property type="evidence" value="ECO:0007669"/>
    <property type="project" value="TreeGrafter"/>
</dbReference>
<evidence type="ECO:0000259" key="5">
    <source>
        <dbReference type="PROSITE" id="PS50011"/>
    </source>
</evidence>
<reference evidence="6 7" key="1">
    <citation type="journal article" date="2008" name="Nat. Biotechnol.">
        <title>Genome sequencing and analysis of the filamentous fungus Penicillium chrysogenum.</title>
        <authorList>
            <person name="van den Berg M.A."/>
            <person name="Albang R."/>
            <person name="Albermann K."/>
            <person name="Badger J.H."/>
            <person name="Daran J.-M."/>
            <person name="Driessen A.J.M."/>
            <person name="Garcia-Estrada C."/>
            <person name="Fedorova N.D."/>
            <person name="Harris D.M."/>
            <person name="Heijne W.H.M."/>
            <person name="Joardar V.S."/>
            <person name="Kiel J.A.K.W."/>
            <person name="Kovalchuk A."/>
            <person name="Martin J.F."/>
            <person name="Nierman W.C."/>
            <person name="Nijland J.G."/>
            <person name="Pronk J.T."/>
            <person name="Roubos J.A."/>
            <person name="van der Klei I.J."/>
            <person name="van Peij N.N.M.E."/>
            <person name="Veenhuis M."/>
            <person name="von Doehren H."/>
            <person name="Wagner C."/>
            <person name="Wortman J.R."/>
            <person name="Bovenberg R.A.L."/>
        </authorList>
    </citation>
    <scope>NUCLEOTIDE SEQUENCE [LARGE SCALE GENOMIC DNA]</scope>
    <source>
        <strain evidence="7">ATCC 28089 / DSM 1075 / NRRL 1951 / Wisconsin 54-1255</strain>
    </source>
</reference>
<dbReference type="KEGG" id="pcs:N7525_006020"/>
<dbReference type="BioCyc" id="PCHR:PC22G01730-MONOMER"/>
<evidence type="ECO:0000256" key="3">
    <source>
        <dbReference type="ARBA" id="ARBA00022777"/>
    </source>
</evidence>
<evidence type="ECO:0000256" key="4">
    <source>
        <dbReference type="ARBA" id="ARBA00022840"/>
    </source>
</evidence>
<evidence type="ECO:0000313" key="6">
    <source>
        <dbReference type="EMBL" id="CAP97461.1"/>
    </source>
</evidence>
<accession>B6HP09</accession>
<evidence type="ECO:0000313" key="7">
    <source>
        <dbReference type="Proteomes" id="UP000000724"/>
    </source>
</evidence>
<dbReference type="GO" id="GO:0005524">
    <property type="term" value="F:ATP binding"/>
    <property type="evidence" value="ECO:0007669"/>
    <property type="project" value="UniProtKB-KW"/>
</dbReference>
<gene>
    <name evidence="6" type="ORF">Pc22g01730</name>
    <name evidence="6" type="ORF">PCH_Pc22g01730</name>
</gene>
<keyword evidence="2" id="KW-0547">Nucleotide-binding</keyword>
<dbReference type="OrthoDB" id="4062651at2759"/>
<sequence>MSEVTHPSFCRVEFKLFYDWNGDRPTQILIFRQNEFSWWIKVVVDWSLPELITELGYFQRRSLFQMFLQAIDFGQMQLLQNTVTKITLSLTDQNQNLITIRDGFQATTNYFIVVAHRLRYEIAEDPTRVIYPNLDRDLNIPTFEASCLQNAEFLAPTVFTVLFKQHKFAYKTIDRPIYEPGDTEHIMNEIDALAQFRGQPNIAQLVGLVASENPYKTCSSTKLPAVVTGFLLEYYTGGSLERSINEDEMRNDSLPIRWAIQIGTALESLHTSGRTHLDIKPSNIVLDANKNAILIDISGTGGYLWEWLSPEMQILIQQNIDITPANMPFGVRVATDCWAYGRLLSTIAEKCPPGGTGEKLRFIGEALNKAAPESRISLCDALAQLEDNRRLRIGELEQNKSPLGSWSLICLKKNKRIFEYDRTYLREDKTPIVVSPVFPVLPSGCSVSKKRQGLSTKMQMEGQEVAEEINYIVQNKSWTRIIKAVPPAQMR</sequence>
<evidence type="ECO:0000256" key="2">
    <source>
        <dbReference type="ARBA" id="ARBA00022741"/>
    </source>
</evidence>
<keyword evidence="7" id="KW-1185">Reference proteome</keyword>
<dbReference type="AlphaFoldDB" id="B6HP09"/>
<dbReference type="HOGENOM" id="CLU_043429_1_0_1"/>
<dbReference type="InterPro" id="IPR000719">
    <property type="entry name" value="Prot_kinase_dom"/>
</dbReference>
<dbReference type="PANTHER" id="PTHR44329:SF288">
    <property type="entry name" value="MITOGEN-ACTIVATED PROTEIN KINASE KINASE KINASE 20"/>
    <property type="match status" value="1"/>
</dbReference>
<name>B6HP09_PENRW</name>
<dbReference type="SMART" id="SM00220">
    <property type="entry name" value="S_TKc"/>
    <property type="match status" value="1"/>
</dbReference>
<protein>
    <submittedName>
        <fullName evidence="6">Pc22g01730 protein</fullName>
    </submittedName>
</protein>
<dbReference type="EMBL" id="AM920437">
    <property type="protein sequence ID" value="CAP97461.1"/>
    <property type="molecule type" value="Genomic_DNA"/>
</dbReference>
<dbReference type="PROSITE" id="PS50011">
    <property type="entry name" value="PROTEIN_KINASE_DOM"/>
    <property type="match status" value="1"/>
</dbReference>
<dbReference type="OMA" id="TFEASCL"/>
<dbReference type="STRING" id="500485.B6HP09"/>
<dbReference type="InterPro" id="IPR051681">
    <property type="entry name" value="Ser/Thr_Kinases-Pseudokinases"/>
</dbReference>
<dbReference type="VEuPathDB" id="FungiDB:PCH_Pc22g01730"/>
<proteinExistence type="predicted"/>
<organism evidence="6 7">
    <name type="scientific">Penicillium rubens (strain ATCC 28089 / DSM 1075 / NRRL 1951 / Wisconsin 54-1255)</name>
    <name type="common">Penicillium chrysogenum</name>
    <dbReference type="NCBI Taxonomy" id="500485"/>
    <lineage>
        <taxon>Eukaryota</taxon>
        <taxon>Fungi</taxon>
        <taxon>Dikarya</taxon>
        <taxon>Ascomycota</taxon>
        <taxon>Pezizomycotina</taxon>
        <taxon>Eurotiomycetes</taxon>
        <taxon>Eurotiomycetidae</taxon>
        <taxon>Eurotiales</taxon>
        <taxon>Aspergillaceae</taxon>
        <taxon>Penicillium</taxon>
        <taxon>Penicillium chrysogenum species complex</taxon>
    </lineage>
</organism>
<keyword evidence="3" id="KW-0418">Kinase</keyword>
<dbReference type="InterPro" id="IPR011009">
    <property type="entry name" value="Kinase-like_dom_sf"/>
</dbReference>
<evidence type="ECO:0000256" key="1">
    <source>
        <dbReference type="ARBA" id="ARBA00022679"/>
    </source>
</evidence>
<dbReference type="Proteomes" id="UP000000724">
    <property type="component" value="Contig Pc00c22"/>
</dbReference>
<dbReference type="PANTHER" id="PTHR44329">
    <property type="entry name" value="SERINE/THREONINE-PROTEIN KINASE TNNI3K-RELATED"/>
    <property type="match status" value="1"/>
</dbReference>
<keyword evidence="1" id="KW-0808">Transferase</keyword>
<keyword evidence="4" id="KW-0067">ATP-binding</keyword>
<dbReference type="Gene3D" id="1.10.510.10">
    <property type="entry name" value="Transferase(Phosphotransferase) domain 1"/>
    <property type="match status" value="1"/>
</dbReference>